<dbReference type="EMBL" id="AP028912">
    <property type="protein sequence ID" value="BES93647.1"/>
    <property type="molecule type" value="Genomic_DNA"/>
</dbReference>
<protein>
    <submittedName>
        <fullName evidence="2">Uncharacterized protein</fullName>
    </submittedName>
</protein>
<organism evidence="2 3">
    <name type="scientific">Nesidiocoris tenuis</name>
    <dbReference type="NCBI Taxonomy" id="355587"/>
    <lineage>
        <taxon>Eukaryota</taxon>
        <taxon>Metazoa</taxon>
        <taxon>Ecdysozoa</taxon>
        <taxon>Arthropoda</taxon>
        <taxon>Hexapoda</taxon>
        <taxon>Insecta</taxon>
        <taxon>Pterygota</taxon>
        <taxon>Neoptera</taxon>
        <taxon>Paraneoptera</taxon>
        <taxon>Hemiptera</taxon>
        <taxon>Heteroptera</taxon>
        <taxon>Panheteroptera</taxon>
        <taxon>Cimicomorpha</taxon>
        <taxon>Miridae</taxon>
        <taxon>Dicyphina</taxon>
        <taxon>Nesidiocoris</taxon>
    </lineage>
</organism>
<accession>A0ABN7AQN7</accession>
<keyword evidence="3" id="KW-1185">Reference proteome</keyword>
<feature type="compositionally biased region" description="Low complexity" evidence="1">
    <location>
        <begin position="66"/>
        <end position="83"/>
    </location>
</feature>
<proteinExistence type="predicted"/>
<feature type="region of interest" description="Disordered" evidence="1">
    <location>
        <begin position="1"/>
        <end position="90"/>
    </location>
</feature>
<sequence length="90" mass="9444">MLQSHNHLKPRFPSSSLAGQQSATSPASSEANCSMMADFQGHGYPSTSVSLPSTSEPESSNATNEIPLSIKISPPESPISSSPTFDHSNL</sequence>
<feature type="compositionally biased region" description="Polar residues" evidence="1">
    <location>
        <begin position="13"/>
        <end position="32"/>
    </location>
</feature>
<evidence type="ECO:0000256" key="1">
    <source>
        <dbReference type="SAM" id="MobiDB-lite"/>
    </source>
</evidence>
<feature type="compositionally biased region" description="Basic residues" evidence="1">
    <location>
        <begin position="1"/>
        <end position="10"/>
    </location>
</feature>
<feature type="compositionally biased region" description="Polar residues" evidence="1">
    <location>
        <begin position="45"/>
        <end position="64"/>
    </location>
</feature>
<evidence type="ECO:0000313" key="3">
    <source>
        <dbReference type="Proteomes" id="UP001307889"/>
    </source>
</evidence>
<gene>
    <name evidence="2" type="ORF">NTJ_06456</name>
</gene>
<evidence type="ECO:0000313" key="2">
    <source>
        <dbReference type="EMBL" id="BES93647.1"/>
    </source>
</evidence>
<dbReference type="Proteomes" id="UP001307889">
    <property type="component" value="Chromosome 4"/>
</dbReference>
<name>A0ABN7AQN7_9HEMI</name>
<reference evidence="2 3" key="1">
    <citation type="submission" date="2023-09" db="EMBL/GenBank/DDBJ databases">
        <title>Nesidiocoris tenuis whole genome shotgun sequence.</title>
        <authorList>
            <person name="Shibata T."/>
            <person name="Shimoda M."/>
            <person name="Kobayashi T."/>
            <person name="Uehara T."/>
        </authorList>
    </citation>
    <scope>NUCLEOTIDE SEQUENCE [LARGE SCALE GENOMIC DNA]</scope>
    <source>
        <strain evidence="2 3">Japan</strain>
    </source>
</reference>